<evidence type="ECO:0000256" key="4">
    <source>
        <dbReference type="ARBA" id="ARBA00022801"/>
    </source>
</evidence>
<protein>
    <recommendedName>
        <fullName evidence="3">beta-N-acetylhexosaminidase</fullName>
        <ecNumber evidence="3">3.2.1.52</ecNumber>
    </recommendedName>
</protein>
<reference evidence="7 8" key="1">
    <citation type="submission" date="2019-06" db="EMBL/GenBank/DDBJ databases">
        <title>Genomic Encyclopedia of Type Strains, Phase IV (KMG-V): Genome sequencing to study the core and pangenomes of soil and plant-associated prokaryotes.</title>
        <authorList>
            <person name="Whitman W."/>
        </authorList>
    </citation>
    <scope>NUCLEOTIDE SEQUENCE [LARGE SCALE GENOMIC DNA]</scope>
    <source>
        <strain evidence="7 8">BR 11622</strain>
    </source>
</reference>
<keyword evidence="8" id="KW-1185">Reference proteome</keyword>
<dbReference type="RefSeq" id="WP_145730695.1">
    <property type="nucleotide sequence ID" value="NZ_VITR01000004.1"/>
</dbReference>
<dbReference type="GO" id="GO:0005975">
    <property type="term" value="P:carbohydrate metabolic process"/>
    <property type="evidence" value="ECO:0007669"/>
    <property type="project" value="InterPro"/>
</dbReference>
<gene>
    <name evidence="7" type="ORF">FBZ90_104110</name>
</gene>
<keyword evidence="4" id="KW-0378">Hydrolase</keyword>
<dbReference type="NCBIfam" id="NF003740">
    <property type="entry name" value="PRK05337.1"/>
    <property type="match status" value="1"/>
</dbReference>
<dbReference type="InterPro" id="IPR036962">
    <property type="entry name" value="Glyco_hydro_3_N_sf"/>
</dbReference>
<evidence type="ECO:0000256" key="2">
    <source>
        <dbReference type="ARBA" id="ARBA00005336"/>
    </source>
</evidence>
<evidence type="ECO:0000313" key="7">
    <source>
        <dbReference type="EMBL" id="TWB43723.1"/>
    </source>
</evidence>
<dbReference type="EMBL" id="VITR01000004">
    <property type="protein sequence ID" value="TWB43723.1"/>
    <property type="molecule type" value="Genomic_DNA"/>
</dbReference>
<dbReference type="SUPFAM" id="SSF51445">
    <property type="entry name" value="(Trans)glycosidases"/>
    <property type="match status" value="1"/>
</dbReference>
<dbReference type="OrthoDB" id="9786661at2"/>
<organism evidence="7 8">
    <name type="scientific">Nitrospirillum amazonense</name>
    <dbReference type="NCBI Taxonomy" id="28077"/>
    <lineage>
        <taxon>Bacteria</taxon>
        <taxon>Pseudomonadati</taxon>
        <taxon>Pseudomonadota</taxon>
        <taxon>Alphaproteobacteria</taxon>
        <taxon>Rhodospirillales</taxon>
        <taxon>Azospirillaceae</taxon>
        <taxon>Nitrospirillum</taxon>
    </lineage>
</organism>
<evidence type="ECO:0000256" key="3">
    <source>
        <dbReference type="ARBA" id="ARBA00012663"/>
    </source>
</evidence>
<feature type="domain" description="Glycoside hydrolase family 3 N-terminal" evidence="6">
    <location>
        <begin position="33"/>
        <end position="304"/>
    </location>
</feature>
<dbReference type="PANTHER" id="PTHR30480">
    <property type="entry name" value="BETA-HEXOSAMINIDASE-RELATED"/>
    <property type="match status" value="1"/>
</dbReference>
<dbReference type="PROSITE" id="PS00775">
    <property type="entry name" value="GLYCOSYL_HYDROL_F3"/>
    <property type="match status" value="1"/>
</dbReference>
<dbReference type="EC" id="3.2.1.52" evidence="3"/>
<accession>A0A560HBJ1</accession>
<dbReference type="GO" id="GO:0009254">
    <property type="term" value="P:peptidoglycan turnover"/>
    <property type="evidence" value="ECO:0007669"/>
    <property type="project" value="TreeGrafter"/>
</dbReference>
<dbReference type="InterPro" id="IPR001764">
    <property type="entry name" value="Glyco_hydro_3_N"/>
</dbReference>
<dbReference type="InterPro" id="IPR019800">
    <property type="entry name" value="Glyco_hydro_3_AS"/>
</dbReference>
<dbReference type="Pfam" id="PF00933">
    <property type="entry name" value="Glyco_hydro_3"/>
    <property type="match status" value="1"/>
</dbReference>
<dbReference type="AlphaFoldDB" id="A0A560HBJ1"/>
<comment type="caution">
    <text evidence="7">The sequence shown here is derived from an EMBL/GenBank/DDBJ whole genome shotgun (WGS) entry which is preliminary data.</text>
</comment>
<dbReference type="PANTHER" id="PTHR30480:SF13">
    <property type="entry name" value="BETA-HEXOSAMINIDASE"/>
    <property type="match status" value="1"/>
</dbReference>
<comment type="catalytic activity">
    <reaction evidence="1">
        <text>Hydrolysis of terminal non-reducing N-acetyl-D-hexosamine residues in N-acetyl-beta-D-hexosaminides.</text>
        <dbReference type="EC" id="3.2.1.52"/>
    </reaction>
</comment>
<comment type="similarity">
    <text evidence="2">Belongs to the glycosyl hydrolase 3 family.</text>
</comment>
<evidence type="ECO:0000313" key="8">
    <source>
        <dbReference type="Proteomes" id="UP000315751"/>
    </source>
</evidence>
<proteinExistence type="inferred from homology"/>
<sequence length="345" mass="35965">MTNSPVPAAVIFGCAGPVLTEAERALFAAANPLGFILFRRNCETPEQVAALTAALRDSVGRPDAPIMIDQEGGRVARLRPPHWPSLPPAGRIGAIADDGLAKEAAWLHGRLLAAMLAPLGIDMDCAPVADVPQAGAHDVIGDRAFGHDPARVALLAGAQAEGLLAGGVLPIVKHLPGHGRALADSHKELPTVTADLATLDAVDFAPFKALAHLPAGMVAHILFTAVDARHPSSTSALVITKIVRERIGFDGLLFSDDLDMQALSGTRPERAAAVVADGCCDVALHCNGTVEDMAAVAAVVPPLTAQAQERWARAQALRPHQDTDADAATIAAWRARLIDLAGNWD</sequence>
<dbReference type="GO" id="GO:0004563">
    <property type="term" value="F:beta-N-acetylhexosaminidase activity"/>
    <property type="evidence" value="ECO:0007669"/>
    <property type="project" value="UniProtKB-EC"/>
</dbReference>
<evidence type="ECO:0000259" key="6">
    <source>
        <dbReference type="Pfam" id="PF00933"/>
    </source>
</evidence>
<name>A0A560HBJ1_9PROT</name>
<keyword evidence="5" id="KW-0326">Glycosidase</keyword>
<dbReference type="InterPro" id="IPR050226">
    <property type="entry name" value="NagZ_Beta-hexosaminidase"/>
</dbReference>
<evidence type="ECO:0000256" key="5">
    <source>
        <dbReference type="ARBA" id="ARBA00023295"/>
    </source>
</evidence>
<evidence type="ECO:0000256" key="1">
    <source>
        <dbReference type="ARBA" id="ARBA00001231"/>
    </source>
</evidence>
<dbReference type="Gene3D" id="3.20.20.300">
    <property type="entry name" value="Glycoside hydrolase, family 3, N-terminal domain"/>
    <property type="match status" value="1"/>
</dbReference>
<dbReference type="InterPro" id="IPR017853">
    <property type="entry name" value="GH"/>
</dbReference>
<dbReference type="Proteomes" id="UP000315751">
    <property type="component" value="Unassembled WGS sequence"/>
</dbReference>